<evidence type="ECO:0000256" key="1">
    <source>
        <dbReference type="ARBA" id="ARBA00004123"/>
    </source>
</evidence>
<evidence type="ECO:0000256" key="2">
    <source>
        <dbReference type="ARBA" id="ARBA00023015"/>
    </source>
</evidence>
<dbReference type="Proteomes" id="UP001372338">
    <property type="component" value="Unassembled WGS sequence"/>
</dbReference>
<keyword evidence="4" id="KW-0804">Transcription</keyword>
<dbReference type="PROSITE" id="PS50863">
    <property type="entry name" value="B3"/>
    <property type="match status" value="1"/>
</dbReference>
<reference evidence="7 8" key="1">
    <citation type="submission" date="2024-01" db="EMBL/GenBank/DDBJ databases">
        <title>The genomes of 5 underutilized Papilionoideae crops provide insights into root nodulation and disease resistanc.</title>
        <authorList>
            <person name="Yuan L."/>
        </authorList>
    </citation>
    <scope>NUCLEOTIDE SEQUENCE [LARGE SCALE GENOMIC DNA]</scope>
    <source>
        <strain evidence="7">ZHUSHIDOU_FW_LH</strain>
        <tissue evidence="7">Leaf</tissue>
    </source>
</reference>
<accession>A0AAN9FYU0</accession>
<dbReference type="EMBL" id="JAYWIO010000002">
    <property type="protein sequence ID" value="KAK7281910.1"/>
    <property type="molecule type" value="Genomic_DNA"/>
</dbReference>
<keyword evidence="2" id="KW-0805">Transcription regulation</keyword>
<gene>
    <name evidence="7" type="ORF">RIF29_10280</name>
</gene>
<proteinExistence type="predicted"/>
<protein>
    <recommendedName>
        <fullName evidence="6">TF-B3 domain-containing protein</fullName>
    </recommendedName>
</protein>
<keyword evidence="8" id="KW-1185">Reference proteome</keyword>
<dbReference type="Gene3D" id="2.40.330.10">
    <property type="entry name" value="DNA-binding pseudobarrel domain"/>
    <property type="match status" value="1"/>
</dbReference>
<dbReference type="InterPro" id="IPR003340">
    <property type="entry name" value="B3_DNA-bd"/>
</dbReference>
<evidence type="ECO:0000313" key="7">
    <source>
        <dbReference type="EMBL" id="KAK7281910.1"/>
    </source>
</evidence>
<evidence type="ECO:0000259" key="6">
    <source>
        <dbReference type="PROSITE" id="PS50863"/>
    </source>
</evidence>
<dbReference type="AlphaFoldDB" id="A0AAN9FYU0"/>
<evidence type="ECO:0000313" key="8">
    <source>
        <dbReference type="Proteomes" id="UP001372338"/>
    </source>
</evidence>
<comment type="subcellular location">
    <subcellularLocation>
        <location evidence="1">Nucleus</location>
    </subcellularLocation>
</comment>
<evidence type="ECO:0000256" key="5">
    <source>
        <dbReference type="ARBA" id="ARBA00023242"/>
    </source>
</evidence>
<evidence type="ECO:0000256" key="3">
    <source>
        <dbReference type="ARBA" id="ARBA00023125"/>
    </source>
</evidence>
<keyword evidence="3" id="KW-0238">DNA-binding</keyword>
<keyword evidence="5" id="KW-0539">Nucleus</keyword>
<dbReference type="GO" id="GO:0003677">
    <property type="term" value="F:DNA binding"/>
    <property type="evidence" value="ECO:0007669"/>
    <property type="project" value="UniProtKB-KW"/>
</dbReference>
<dbReference type="SUPFAM" id="SSF101936">
    <property type="entry name" value="DNA-binding pseudobarrel domain"/>
    <property type="match status" value="1"/>
</dbReference>
<dbReference type="InterPro" id="IPR015300">
    <property type="entry name" value="DNA-bd_pseudobarrel_sf"/>
</dbReference>
<comment type="caution">
    <text evidence="7">The sequence shown here is derived from an EMBL/GenBank/DDBJ whole genome shotgun (WGS) entry which is preliminary data.</text>
</comment>
<sequence>MVGKRLRIPFHREHIPKMSRSVIEFFRKSERTRWHLRDPLGNLHRIRVEFRPSEGVLQITKGLDQLMDFYRIQTKALFTLKWRADKHFNLTVQSEDGGDLEEVVYQPLTTINVKSKDEGDIANVANQPPPTQAAVPPGFGMSTPIAIAKELRGHRFPRQPQVLQSHRNAFRAPGVEIHFIHIKDNRLTDLTSALPSDLVDVRNGNVPSTITIRLENGSEWPVEVVRCGAKYYFGSGWNIFITANKLDKDQALV</sequence>
<dbReference type="GO" id="GO:0005634">
    <property type="term" value="C:nucleus"/>
    <property type="evidence" value="ECO:0007669"/>
    <property type="project" value="UniProtKB-SubCell"/>
</dbReference>
<evidence type="ECO:0000256" key="4">
    <source>
        <dbReference type="ARBA" id="ARBA00023163"/>
    </source>
</evidence>
<organism evidence="7 8">
    <name type="scientific">Crotalaria pallida</name>
    <name type="common">Smooth rattlebox</name>
    <name type="synonym">Crotalaria striata</name>
    <dbReference type="NCBI Taxonomy" id="3830"/>
    <lineage>
        <taxon>Eukaryota</taxon>
        <taxon>Viridiplantae</taxon>
        <taxon>Streptophyta</taxon>
        <taxon>Embryophyta</taxon>
        <taxon>Tracheophyta</taxon>
        <taxon>Spermatophyta</taxon>
        <taxon>Magnoliopsida</taxon>
        <taxon>eudicotyledons</taxon>
        <taxon>Gunneridae</taxon>
        <taxon>Pentapetalae</taxon>
        <taxon>rosids</taxon>
        <taxon>fabids</taxon>
        <taxon>Fabales</taxon>
        <taxon>Fabaceae</taxon>
        <taxon>Papilionoideae</taxon>
        <taxon>50 kb inversion clade</taxon>
        <taxon>genistoids sensu lato</taxon>
        <taxon>core genistoids</taxon>
        <taxon>Crotalarieae</taxon>
        <taxon>Crotalaria</taxon>
    </lineage>
</organism>
<feature type="domain" description="TF-B3" evidence="6">
    <location>
        <begin position="177"/>
        <end position="253"/>
    </location>
</feature>
<name>A0AAN9FYU0_CROPI</name>